<organism evidence="2">
    <name type="scientific">hydrothermal vent metagenome</name>
    <dbReference type="NCBI Taxonomy" id="652676"/>
    <lineage>
        <taxon>unclassified sequences</taxon>
        <taxon>metagenomes</taxon>
        <taxon>ecological metagenomes</taxon>
    </lineage>
</organism>
<gene>
    <name evidence="2" type="ORF">MNBD_BACTEROID06-1410</name>
</gene>
<name>A0A3B0UGR6_9ZZZZ</name>
<protein>
    <submittedName>
        <fullName evidence="2">RND efflux system, membrane fusion protein</fullName>
    </submittedName>
</protein>
<dbReference type="PANTHER" id="PTHR30158">
    <property type="entry name" value="ACRA/E-RELATED COMPONENT OF DRUG EFFLUX TRANSPORTER"/>
    <property type="match status" value="1"/>
</dbReference>
<accession>A0A3B0UGR6</accession>
<dbReference type="GO" id="GO:0005886">
    <property type="term" value="C:plasma membrane"/>
    <property type="evidence" value="ECO:0007669"/>
    <property type="project" value="TreeGrafter"/>
</dbReference>
<sequence>MNMLTLTILFIVILAITIVSFWATTHAKDNKKHAISVEVVVIKEQSGRIWRSFSGRLTAVNFVEIRPQASGLITDVRFKGGQIVNKGDILYVIDPRPYKAAVMKAKADLVTALNQKNLARKEYKRAKDLIITKMISQRIYDERT</sequence>
<reference evidence="2" key="1">
    <citation type="submission" date="2018-06" db="EMBL/GenBank/DDBJ databases">
        <authorList>
            <person name="Zhirakovskaya E."/>
        </authorList>
    </citation>
    <scope>NUCLEOTIDE SEQUENCE</scope>
</reference>
<dbReference type="SUPFAM" id="SSF111369">
    <property type="entry name" value="HlyD-like secretion proteins"/>
    <property type="match status" value="1"/>
</dbReference>
<dbReference type="Gene3D" id="2.40.50.100">
    <property type="match status" value="1"/>
</dbReference>
<feature type="non-terminal residue" evidence="2">
    <location>
        <position position="144"/>
    </location>
</feature>
<dbReference type="Pfam" id="PF25917">
    <property type="entry name" value="BSH_RND"/>
    <property type="match status" value="1"/>
</dbReference>
<feature type="domain" description="Multidrug resistance protein MdtA-like barrel-sandwich hybrid" evidence="1">
    <location>
        <begin position="62"/>
        <end position="102"/>
    </location>
</feature>
<dbReference type="InterPro" id="IPR058625">
    <property type="entry name" value="MdtA-like_BSH"/>
</dbReference>
<evidence type="ECO:0000259" key="1">
    <source>
        <dbReference type="Pfam" id="PF25917"/>
    </source>
</evidence>
<dbReference type="Gene3D" id="1.10.287.470">
    <property type="entry name" value="Helix hairpin bin"/>
    <property type="match status" value="1"/>
</dbReference>
<dbReference type="GO" id="GO:0046677">
    <property type="term" value="P:response to antibiotic"/>
    <property type="evidence" value="ECO:0007669"/>
    <property type="project" value="TreeGrafter"/>
</dbReference>
<dbReference type="AlphaFoldDB" id="A0A3B0UGR6"/>
<evidence type="ECO:0000313" key="2">
    <source>
        <dbReference type="EMBL" id="VAW25742.1"/>
    </source>
</evidence>
<dbReference type="EMBL" id="UOES01000011">
    <property type="protein sequence ID" value="VAW25742.1"/>
    <property type="molecule type" value="Genomic_DNA"/>
</dbReference>
<proteinExistence type="predicted"/>